<dbReference type="InterPro" id="IPR015424">
    <property type="entry name" value="PyrdxlP-dep_Trfase"/>
</dbReference>
<dbReference type="Gene3D" id="3.40.640.10">
    <property type="entry name" value="Type I PLP-dependent aspartate aminotransferase-like (Major domain)"/>
    <property type="match status" value="1"/>
</dbReference>
<dbReference type="Proteomes" id="UP000069850">
    <property type="component" value="Chromosome 1"/>
</dbReference>
<feature type="compositionally biased region" description="Low complexity" evidence="1">
    <location>
        <begin position="83"/>
        <end position="105"/>
    </location>
</feature>
<dbReference type="KEGG" id="mema:MMAB1_0586"/>
<gene>
    <name evidence="2" type="ORF">MMAB1_0586</name>
</gene>
<reference evidence="2 3" key="1">
    <citation type="submission" date="2016-01" db="EMBL/GenBank/DDBJ databases">
        <authorList>
            <person name="Manzoor S."/>
        </authorList>
    </citation>
    <scope>NUCLEOTIDE SEQUENCE [LARGE SCALE GENOMIC DNA]</scope>
    <source>
        <strain evidence="2">Methanoculleus sp MAB1</strain>
    </source>
</reference>
<feature type="region of interest" description="Disordered" evidence="1">
    <location>
        <begin position="1"/>
        <end position="50"/>
    </location>
</feature>
<feature type="compositionally biased region" description="Low complexity" evidence="1">
    <location>
        <begin position="119"/>
        <end position="136"/>
    </location>
</feature>
<dbReference type="Gene3D" id="1.10.260.50">
    <property type="match status" value="1"/>
</dbReference>
<sequence>MATPRLSTGLPIRPGRAWKRPGAGLRRPSGRSRRRSPLPPAAARLTTEARGRVATALGAEPEEISFTAGGSEADNWAIKGVAAASGSAGTISSPPRSSTTRFSTPAGRSRSRAAGSPISRSTSSAALTRATSRTRSPIGPSSSR</sequence>
<evidence type="ECO:0000313" key="3">
    <source>
        <dbReference type="Proteomes" id="UP000069850"/>
    </source>
</evidence>
<evidence type="ECO:0000313" key="2">
    <source>
        <dbReference type="EMBL" id="CVK31803.1"/>
    </source>
</evidence>
<dbReference type="AlphaFoldDB" id="A0A0X3BIC4"/>
<name>A0A0X3BIC4_9EURY</name>
<protein>
    <recommendedName>
        <fullName evidence="4">Aminotransferase class V domain-containing protein</fullName>
    </recommendedName>
</protein>
<dbReference type="EMBL" id="LT158599">
    <property type="protein sequence ID" value="CVK31803.1"/>
    <property type="molecule type" value="Genomic_DNA"/>
</dbReference>
<organism evidence="2 3">
    <name type="scientific">Methanoculleus bourgensis</name>
    <dbReference type="NCBI Taxonomy" id="83986"/>
    <lineage>
        <taxon>Archaea</taxon>
        <taxon>Methanobacteriati</taxon>
        <taxon>Methanobacteriota</taxon>
        <taxon>Stenosarchaea group</taxon>
        <taxon>Methanomicrobia</taxon>
        <taxon>Methanomicrobiales</taxon>
        <taxon>Methanomicrobiaceae</taxon>
        <taxon>Methanoculleus</taxon>
    </lineage>
</organism>
<dbReference type="SUPFAM" id="SSF53383">
    <property type="entry name" value="PLP-dependent transferases"/>
    <property type="match status" value="1"/>
</dbReference>
<evidence type="ECO:0008006" key="4">
    <source>
        <dbReference type="Google" id="ProtNLM"/>
    </source>
</evidence>
<accession>A0A0X3BIC4</accession>
<dbReference type="InterPro" id="IPR015421">
    <property type="entry name" value="PyrdxlP-dep_Trfase_major"/>
</dbReference>
<proteinExistence type="predicted"/>
<feature type="region of interest" description="Disordered" evidence="1">
    <location>
        <begin position="83"/>
        <end position="144"/>
    </location>
</feature>
<evidence type="ECO:0000256" key="1">
    <source>
        <dbReference type="SAM" id="MobiDB-lite"/>
    </source>
</evidence>